<gene>
    <name evidence="2" type="ORF">HNR15_000367</name>
</gene>
<evidence type="ECO:0000259" key="1">
    <source>
        <dbReference type="PROSITE" id="PS51459"/>
    </source>
</evidence>
<dbReference type="Gene3D" id="1.10.3290.10">
    <property type="entry name" value="Fido-like domain"/>
    <property type="match status" value="1"/>
</dbReference>
<dbReference type="RefSeq" id="WP_179478648.1">
    <property type="nucleotide sequence ID" value="NZ_JACCFW010000001.1"/>
</dbReference>
<dbReference type="AlphaFoldDB" id="A0A853DEB1"/>
<dbReference type="SUPFAM" id="SSF140931">
    <property type="entry name" value="Fic-like"/>
    <property type="match status" value="1"/>
</dbReference>
<accession>A0A853DEB1</accession>
<dbReference type="EMBL" id="JACCFW010000001">
    <property type="protein sequence ID" value="NYJ73404.1"/>
    <property type="molecule type" value="Genomic_DNA"/>
</dbReference>
<organism evidence="2 3">
    <name type="scientific">Allobranchiibius huperziae</name>
    <dbReference type="NCBI Taxonomy" id="1874116"/>
    <lineage>
        <taxon>Bacteria</taxon>
        <taxon>Bacillati</taxon>
        <taxon>Actinomycetota</taxon>
        <taxon>Actinomycetes</taxon>
        <taxon>Micrococcales</taxon>
        <taxon>Dermacoccaceae</taxon>
        <taxon>Allobranchiibius</taxon>
    </lineage>
</organism>
<dbReference type="Pfam" id="PF02661">
    <property type="entry name" value="Fic"/>
    <property type="match status" value="1"/>
</dbReference>
<protein>
    <recommendedName>
        <fullName evidence="1">Fido domain-containing protein</fullName>
    </recommendedName>
</protein>
<dbReference type="PROSITE" id="PS51459">
    <property type="entry name" value="FIDO"/>
    <property type="match status" value="1"/>
</dbReference>
<evidence type="ECO:0000313" key="2">
    <source>
        <dbReference type="EMBL" id="NYJ73404.1"/>
    </source>
</evidence>
<dbReference type="InterPro" id="IPR036597">
    <property type="entry name" value="Fido-like_dom_sf"/>
</dbReference>
<dbReference type="Proteomes" id="UP000571817">
    <property type="component" value="Unassembled WGS sequence"/>
</dbReference>
<feature type="domain" description="Fido" evidence="1">
    <location>
        <begin position="107"/>
        <end position="252"/>
    </location>
</feature>
<proteinExistence type="predicted"/>
<name>A0A853DEB1_9MICO</name>
<keyword evidence="3" id="KW-1185">Reference proteome</keyword>
<comment type="caution">
    <text evidence="2">The sequence shown here is derived from an EMBL/GenBank/DDBJ whole genome shotgun (WGS) entry which is preliminary data.</text>
</comment>
<reference evidence="2 3" key="1">
    <citation type="submission" date="2020-07" db="EMBL/GenBank/DDBJ databases">
        <title>Sequencing the genomes of 1000 actinobacteria strains.</title>
        <authorList>
            <person name="Klenk H.-P."/>
        </authorList>
    </citation>
    <scope>NUCLEOTIDE SEQUENCE [LARGE SCALE GENOMIC DNA]</scope>
    <source>
        <strain evidence="2 3">DSM 29531</strain>
    </source>
</reference>
<evidence type="ECO:0000313" key="3">
    <source>
        <dbReference type="Proteomes" id="UP000571817"/>
    </source>
</evidence>
<dbReference type="InterPro" id="IPR003812">
    <property type="entry name" value="Fido"/>
</dbReference>
<sequence>MAGPLDTLIALPGVSAAVEDARETCTALRWHPALRRRIPEAATESRVRGARASAALDGAEFAVDLVRDLMRGAVAWPDPIGPLEQGLRSAVLATAETERMGSQVRSSPAGALARLHVAASAGVADPDDVGRPRVAGQDSRELVELGPAPEAGHAAERMRAVASLVADPQGAPVLVLAAVAHAEIATARPFVRGNAVVARAFERAILIDGGVDPTGVAVPEWGHGRQGAVDYLGALSAYATGSTDGVRLWLIHCAEAVAAGAQEGGRICDAVLAGRLN</sequence>